<name>A0A448PM88_ACTVI</name>
<organism evidence="1 2">
    <name type="scientific">Actinomyces viscosus</name>
    <dbReference type="NCBI Taxonomy" id="1656"/>
    <lineage>
        <taxon>Bacteria</taxon>
        <taxon>Bacillati</taxon>
        <taxon>Actinomycetota</taxon>
        <taxon>Actinomycetes</taxon>
        <taxon>Actinomycetales</taxon>
        <taxon>Actinomycetaceae</taxon>
        <taxon>Actinomyces</taxon>
    </lineage>
</organism>
<dbReference type="Proteomes" id="UP000268658">
    <property type="component" value="Chromosome"/>
</dbReference>
<dbReference type="AlphaFoldDB" id="A0A448PM88"/>
<evidence type="ECO:0000313" key="1">
    <source>
        <dbReference type="EMBL" id="VEI16916.1"/>
    </source>
</evidence>
<evidence type="ECO:0000313" key="2">
    <source>
        <dbReference type="Proteomes" id="UP000268658"/>
    </source>
</evidence>
<dbReference type="KEGG" id="avc:NCTC10951_01926"/>
<reference evidence="1 2" key="1">
    <citation type="submission" date="2018-12" db="EMBL/GenBank/DDBJ databases">
        <authorList>
            <consortium name="Pathogen Informatics"/>
        </authorList>
    </citation>
    <scope>NUCLEOTIDE SEQUENCE [LARGE SCALE GENOMIC DNA]</scope>
    <source>
        <strain evidence="1 2">NCTC10951</strain>
    </source>
</reference>
<protein>
    <submittedName>
        <fullName evidence="1">Uncharacterized protein</fullName>
    </submittedName>
</protein>
<dbReference type="EMBL" id="LR134477">
    <property type="protein sequence ID" value="VEI16916.1"/>
    <property type="molecule type" value="Genomic_DNA"/>
</dbReference>
<gene>
    <name evidence="1" type="ORF">NCTC10951_01926</name>
</gene>
<proteinExistence type="predicted"/>
<accession>A0A448PM88</accession>
<sequence length="44" mass="4864">MTATYYGGGGPTPQFRPVVRRFGMVEQFIGLGLIVFESWSCYSG</sequence>